<dbReference type="Proteomes" id="UP000442694">
    <property type="component" value="Unassembled WGS sequence"/>
</dbReference>
<keyword evidence="2" id="KW-1185">Reference proteome</keyword>
<evidence type="ECO:0000313" key="1">
    <source>
        <dbReference type="EMBL" id="KAB8031909.1"/>
    </source>
</evidence>
<reference evidence="1 2" key="1">
    <citation type="submission" date="2019-10" db="EMBL/GenBank/DDBJ databases">
        <title>New genus of Silvanigrellaceae.</title>
        <authorList>
            <person name="Pitt A."/>
            <person name="Hahn M.W."/>
        </authorList>
    </citation>
    <scope>NUCLEOTIDE SEQUENCE [LARGE SCALE GENOMIC DNA]</scope>
    <source>
        <strain evidence="1 2">33A1-SZDP</strain>
    </source>
</reference>
<dbReference type="EMBL" id="WFLN01000005">
    <property type="protein sequence ID" value="KAB8031909.1"/>
    <property type="molecule type" value="Genomic_DNA"/>
</dbReference>
<dbReference type="RefSeq" id="WP_152212084.1">
    <property type="nucleotide sequence ID" value="NZ_WFLN01000005.1"/>
</dbReference>
<name>A0A833JEH6_9BACT</name>
<gene>
    <name evidence="1" type="ORF">GCL57_04495</name>
</gene>
<protein>
    <submittedName>
        <fullName evidence="1">Uncharacterized protein</fullName>
    </submittedName>
</protein>
<evidence type="ECO:0000313" key="2">
    <source>
        <dbReference type="Proteomes" id="UP000442694"/>
    </source>
</evidence>
<comment type="caution">
    <text evidence="1">The sequence shown here is derived from an EMBL/GenBank/DDBJ whole genome shotgun (WGS) entry which is preliminary data.</text>
</comment>
<dbReference type="AlphaFoldDB" id="A0A833JEH6"/>
<accession>A0A833JEH6</accession>
<proteinExistence type="predicted"/>
<organism evidence="1 2">
    <name type="scientific">Fluviispira multicolorata</name>
    <dbReference type="NCBI Taxonomy" id="2654512"/>
    <lineage>
        <taxon>Bacteria</taxon>
        <taxon>Pseudomonadati</taxon>
        <taxon>Bdellovibrionota</taxon>
        <taxon>Oligoflexia</taxon>
        <taxon>Silvanigrellales</taxon>
        <taxon>Silvanigrellaceae</taxon>
        <taxon>Fluviispira</taxon>
    </lineage>
</organism>
<sequence>MNNLQKIDFLIDQKDYQKIINIIRNYYSYERVYYSPKMLFSSTSCYYIKDEKGLYKKTKFPFKLFIPDYILENFTQHSRQRKKIIIDFLKIFINELVIQDYIVKMNKDNFLYSYSMSNKKEKSFNLNNRKNINYFFSKFFHKEVVILENYPKKYINNNQFALGKCKIFSKNFNKGCMIGADFYSFLNRIVVEIVVNVKEIKNLKYVLELLELKNIIIILSNFDRGVMKNIDYKYNFIIEGGKCVNAFAVPNY</sequence>